<feature type="transmembrane region" description="Helical" evidence="1">
    <location>
        <begin position="194"/>
        <end position="212"/>
    </location>
</feature>
<dbReference type="KEGG" id="tmn:UCRPA7_3462"/>
<dbReference type="InterPro" id="IPR037119">
    <property type="entry name" value="Haem_oxidase_HugZ-like_sf"/>
</dbReference>
<gene>
    <name evidence="3" type="ORF">UCRPA7_3462</name>
</gene>
<dbReference type="RefSeq" id="XP_007914215.1">
    <property type="nucleotide sequence ID" value="XM_007916024.1"/>
</dbReference>
<dbReference type="PANTHER" id="PTHR37783">
    <property type="entry name" value="MEMBRANE PROTEIN, PUTATIVE (AFU_ORTHOLOGUE AFUA_1G04315)-RELATED"/>
    <property type="match status" value="1"/>
</dbReference>
<dbReference type="eggNOG" id="ENOG502RZUI">
    <property type="taxonomic scope" value="Eukaryota"/>
</dbReference>
<feature type="transmembrane region" description="Helical" evidence="1">
    <location>
        <begin position="156"/>
        <end position="174"/>
    </location>
</feature>
<dbReference type="Pfam" id="PF10615">
    <property type="entry name" value="DUF2470"/>
    <property type="match status" value="1"/>
</dbReference>
<dbReference type="HOGENOM" id="CLU_081019_0_0_1"/>
<keyword evidence="1" id="KW-1133">Transmembrane helix</keyword>
<dbReference type="EMBL" id="KB933045">
    <property type="protein sequence ID" value="EOO01043.1"/>
    <property type="molecule type" value="Genomic_DNA"/>
</dbReference>
<evidence type="ECO:0000259" key="2">
    <source>
        <dbReference type="Pfam" id="PF10615"/>
    </source>
</evidence>
<dbReference type="InterPro" id="IPR019595">
    <property type="entry name" value="DUF2470"/>
</dbReference>
<protein>
    <submittedName>
        <fullName evidence="3">Putative integral membrane protein</fullName>
    </submittedName>
</protein>
<keyword evidence="1" id="KW-0472">Membrane</keyword>
<dbReference type="Gene3D" id="3.20.180.10">
    <property type="entry name" value="PNP-oxidase-like"/>
    <property type="match status" value="1"/>
</dbReference>
<keyword evidence="1" id="KW-0812">Transmembrane</keyword>
<evidence type="ECO:0000256" key="1">
    <source>
        <dbReference type="SAM" id="Phobius"/>
    </source>
</evidence>
<reference evidence="4" key="1">
    <citation type="journal article" date="2013" name="Genome Announc.">
        <title>Draft genome sequence of the ascomycete Phaeoacremonium aleophilum strain UCR-PA7, a causal agent of the esca disease complex in grapevines.</title>
        <authorList>
            <person name="Blanco-Ulate B."/>
            <person name="Rolshausen P."/>
            <person name="Cantu D."/>
        </authorList>
    </citation>
    <scope>NUCLEOTIDE SEQUENCE [LARGE SCALE GENOMIC DNA]</scope>
    <source>
        <strain evidence="4">UCR-PA7</strain>
    </source>
</reference>
<dbReference type="PANTHER" id="PTHR37783:SF1">
    <property type="entry name" value="MEMBRANE PROTEIN, PUTATIVE (AFU_ORTHOLOGUE AFUA_1G04315)-RELATED"/>
    <property type="match status" value="1"/>
</dbReference>
<proteinExistence type="predicted"/>
<organism evidence="3 4">
    <name type="scientific">Phaeoacremonium minimum (strain UCR-PA7)</name>
    <name type="common">Esca disease fungus</name>
    <name type="synonym">Togninia minima</name>
    <dbReference type="NCBI Taxonomy" id="1286976"/>
    <lineage>
        <taxon>Eukaryota</taxon>
        <taxon>Fungi</taxon>
        <taxon>Dikarya</taxon>
        <taxon>Ascomycota</taxon>
        <taxon>Pezizomycotina</taxon>
        <taxon>Sordariomycetes</taxon>
        <taxon>Sordariomycetidae</taxon>
        <taxon>Togniniales</taxon>
        <taxon>Togniniaceae</taxon>
        <taxon>Phaeoacremonium</taxon>
    </lineage>
</organism>
<dbReference type="OrthoDB" id="5553410at2759"/>
<keyword evidence="4" id="KW-1185">Reference proteome</keyword>
<evidence type="ECO:0000313" key="3">
    <source>
        <dbReference type="EMBL" id="EOO01043.1"/>
    </source>
</evidence>
<sequence>MVTTRGTNRPAIDAESKAKTMAHMNKEHKHDLSLYLQHFAGLSATAAVDSELVDMDTQTLTIRSTNDTTIIPFTPPLESWNDRRSRLVEMSAEAEKAVALRNGVVYYAPRGLHWISFAGVTFYYICAALVFSGFVEPKSPISHALDKSGFPYGAWGFRWIVRAIFLPVLGIHVVESFWFERTRLHPAGVRRGSVVWFLWLASTFLEGITAFLRWDELVKGKRTHAKTH</sequence>
<name>R8BNQ9_PHAM7</name>
<feature type="domain" description="DUF2470" evidence="2">
    <location>
        <begin position="18"/>
        <end position="90"/>
    </location>
</feature>
<feature type="transmembrane region" description="Helical" evidence="1">
    <location>
        <begin position="114"/>
        <end position="135"/>
    </location>
</feature>
<dbReference type="Proteomes" id="UP000014074">
    <property type="component" value="Unassembled WGS sequence"/>
</dbReference>
<evidence type="ECO:0000313" key="4">
    <source>
        <dbReference type="Proteomes" id="UP000014074"/>
    </source>
</evidence>
<dbReference type="AlphaFoldDB" id="R8BNQ9"/>
<dbReference type="GeneID" id="19323814"/>
<accession>R8BNQ9</accession>